<proteinExistence type="predicted"/>
<gene>
    <name evidence="2" type="ORF">T07_5443</name>
</gene>
<protein>
    <submittedName>
        <fullName evidence="2">Uncharacterized protein</fullName>
    </submittedName>
</protein>
<keyword evidence="3" id="KW-1185">Reference proteome</keyword>
<feature type="signal peptide" evidence="1">
    <location>
        <begin position="1"/>
        <end position="15"/>
    </location>
</feature>
<evidence type="ECO:0000313" key="3">
    <source>
        <dbReference type="Proteomes" id="UP000054630"/>
    </source>
</evidence>
<dbReference type="AlphaFoldDB" id="A0A0V0SCS0"/>
<keyword evidence="1" id="KW-0732">Signal</keyword>
<comment type="caution">
    <text evidence="2">The sequence shown here is derived from an EMBL/GenBank/DDBJ whole genome shotgun (WGS) entry which is preliminary data.</text>
</comment>
<organism evidence="2 3">
    <name type="scientific">Trichinella nelsoni</name>
    <dbReference type="NCBI Taxonomy" id="6336"/>
    <lineage>
        <taxon>Eukaryota</taxon>
        <taxon>Metazoa</taxon>
        <taxon>Ecdysozoa</taxon>
        <taxon>Nematoda</taxon>
        <taxon>Enoplea</taxon>
        <taxon>Dorylaimia</taxon>
        <taxon>Trichinellida</taxon>
        <taxon>Trichinellidae</taxon>
        <taxon>Trichinella</taxon>
    </lineage>
</organism>
<dbReference type="EMBL" id="JYDL01000020">
    <property type="protein sequence ID" value="KRX24053.1"/>
    <property type="molecule type" value="Genomic_DNA"/>
</dbReference>
<dbReference type="Proteomes" id="UP000054630">
    <property type="component" value="Unassembled WGS sequence"/>
</dbReference>
<feature type="chain" id="PRO_5012633443" evidence="1">
    <location>
        <begin position="16"/>
        <end position="71"/>
    </location>
</feature>
<sequence length="71" mass="8360">MLMTIAGLSWDFLLADCVCQKWFSVDDAEEKGKINKYGYELNFEPADGFDMLARRERISARRYEIPPPRRK</sequence>
<reference evidence="2 3" key="1">
    <citation type="submission" date="2015-01" db="EMBL/GenBank/DDBJ databases">
        <title>Evolution of Trichinella species and genotypes.</title>
        <authorList>
            <person name="Korhonen P.K."/>
            <person name="Edoardo P."/>
            <person name="Giuseppe L.R."/>
            <person name="Gasser R.B."/>
        </authorList>
    </citation>
    <scope>NUCLEOTIDE SEQUENCE [LARGE SCALE GENOMIC DNA]</scope>
    <source>
        <strain evidence="2">ISS37</strain>
    </source>
</reference>
<evidence type="ECO:0000313" key="2">
    <source>
        <dbReference type="EMBL" id="KRX24053.1"/>
    </source>
</evidence>
<accession>A0A0V0SCS0</accession>
<dbReference type="OrthoDB" id="10292642at2759"/>
<name>A0A0V0SCS0_9BILA</name>
<evidence type="ECO:0000256" key="1">
    <source>
        <dbReference type="SAM" id="SignalP"/>
    </source>
</evidence>